<evidence type="ECO:0000313" key="3">
    <source>
        <dbReference type="EMBL" id="WUV50190.1"/>
    </source>
</evidence>
<dbReference type="Gene3D" id="1.10.101.10">
    <property type="entry name" value="PGBD-like superfamily/PGBD"/>
    <property type="match status" value="1"/>
</dbReference>
<dbReference type="Pfam" id="PF01471">
    <property type="entry name" value="PG_binding_1"/>
    <property type="match status" value="1"/>
</dbReference>
<evidence type="ECO:0000256" key="1">
    <source>
        <dbReference type="SAM" id="SignalP"/>
    </source>
</evidence>
<keyword evidence="4" id="KW-1185">Reference proteome</keyword>
<dbReference type="SUPFAM" id="SSF47090">
    <property type="entry name" value="PGBD-like"/>
    <property type="match status" value="1"/>
</dbReference>
<proteinExistence type="predicted"/>
<dbReference type="InterPro" id="IPR002477">
    <property type="entry name" value="Peptidoglycan-bd-like"/>
</dbReference>
<evidence type="ECO:0000259" key="2">
    <source>
        <dbReference type="Pfam" id="PF01471"/>
    </source>
</evidence>
<dbReference type="InterPro" id="IPR036366">
    <property type="entry name" value="PGBDSf"/>
</dbReference>
<name>A0ABZ1Z3Q2_9NOCA</name>
<feature type="signal peptide" evidence="1">
    <location>
        <begin position="1"/>
        <end position="38"/>
    </location>
</feature>
<organism evidence="3 4">
    <name type="scientific">Nocardia vinacea</name>
    <dbReference type="NCBI Taxonomy" id="96468"/>
    <lineage>
        <taxon>Bacteria</taxon>
        <taxon>Bacillati</taxon>
        <taxon>Actinomycetota</taxon>
        <taxon>Actinomycetes</taxon>
        <taxon>Mycobacteriales</taxon>
        <taxon>Nocardiaceae</taxon>
        <taxon>Nocardia</taxon>
    </lineage>
</organism>
<evidence type="ECO:0000313" key="4">
    <source>
        <dbReference type="Proteomes" id="UP001432062"/>
    </source>
</evidence>
<feature type="chain" id="PRO_5046252616" evidence="1">
    <location>
        <begin position="39"/>
        <end position="138"/>
    </location>
</feature>
<keyword evidence="1" id="KW-0732">Signal</keyword>
<gene>
    <name evidence="3" type="ORF">OG563_19550</name>
</gene>
<feature type="domain" description="Peptidoglycan binding-like" evidence="2">
    <location>
        <begin position="64"/>
        <end position="120"/>
    </location>
</feature>
<dbReference type="Proteomes" id="UP001432062">
    <property type="component" value="Chromosome"/>
</dbReference>
<accession>A0ABZ1Z3Q2</accession>
<dbReference type="InterPro" id="IPR036365">
    <property type="entry name" value="PGBD-like_sf"/>
</dbReference>
<dbReference type="EMBL" id="CP109441">
    <property type="protein sequence ID" value="WUV50190.1"/>
    <property type="molecule type" value="Genomic_DNA"/>
</dbReference>
<reference evidence="3" key="1">
    <citation type="submission" date="2022-10" db="EMBL/GenBank/DDBJ databases">
        <title>The complete genomes of actinobacterial strains from the NBC collection.</title>
        <authorList>
            <person name="Joergensen T.S."/>
            <person name="Alvarez Arevalo M."/>
            <person name="Sterndorff E.B."/>
            <person name="Faurdal D."/>
            <person name="Vuksanovic O."/>
            <person name="Mourched A.-S."/>
            <person name="Charusanti P."/>
            <person name="Shaw S."/>
            <person name="Blin K."/>
            <person name="Weber T."/>
        </authorList>
    </citation>
    <scope>NUCLEOTIDE SEQUENCE</scope>
    <source>
        <strain evidence="3">NBC_01482</strain>
    </source>
</reference>
<sequence>MYAAQLSGAHRIRRAIAAAAIGVAVVAGTAAIATPAHAEVQYPASIDQCLAARPTLQEGVRNQGPCVAAVQAFLTFSYGNGKVDVDGKFGPKTKAAVRNFQRAVGIYDDGVVGPATWRSLQNACTSQGNCDYRYPLPF</sequence>
<protein>
    <submittedName>
        <fullName evidence="3">Peptidoglycan-binding protein</fullName>
    </submittedName>
</protein>
<dbReference type="RefSeq" id="WP_327094883.1">
    <property type="nucleotide sequence ID" value="NZ_CP109149.1"/>
</dbReference>